<organism evidence="1">
    <name type="scientific">Iconisemion striatum</name>
    <dbReference type="NCBI Taxonomy" id="60296"/>
    <lineage>
        <taxon>Eukaryota</taxon>
        <taxon>Metazoa</taxon>
        <taxon>Chordata</taxon>
        <taxon>Craniata</taxon>
        <taxon>Vertebrata</taxon>
        <taxon>Euteleostomi</taxon>
        <taxon>Actinopterygii</taxon>
        <taxon>Neopterygii</taxon>
        <taxon>Teleostei</taxon>
        <taxon>Neoteleostei</taxon>
        <taxon>Acanthomorphata</taxon>
        <taxon>Ovalentaria</taxon>
        <taxon>Atherinomorphae</taxon>
        <taxon>Cyprinodontiformes</taxon>
        <taxon>Nothobranchiidae</taxon>
        <taxon>Iconisemion</taxon>
    </lineage>
</organism>
<reference evidence="1" key="1">
    <citation type="submission" date="2016-05" db="EMBL/GenBank/DDBJ databases">
        <authorList>
            <person name="Lavstsen T."/>
            <person name="Jespersen J.S."/>
        </authorList>
    </citation>
    <scope>NUCLEOTIDE SEQUENCE</scope>
    <source>
        <tissue evidence="1">Brain</tissue>
    </source>
</reference>
<name>A0A1A7WPR1_9TELE</name>
<accession>A0A1A7WPR1</accession>
<evidence type="ECO:0000313" key="1">
    <source>
        <dbReference type="EMBL" id="SBP07710.1"/>
    </source>
</evidence>
<protein>
    <submittedName>
        <fullName evidence="1">Uncharacterized protein</fullName>
    </submittedName>
</protein>
<dbReference type="AlphaFoldDB" id="A0A1A7WPR1"/>
<reference evidence="1" key="2">
    <citation type="submission" date="2016-06" db="EMBL/GenBank/DDBJ databases">
        <title>The genome of a short-lived fish provides insights into sex chromosome evolution and the genetic control of aging.</title>
        <authorList>
            <person name="Reichwald K."/>
            <person name="Felder M."/>
            <person name="Petzold A."/>
            <person name="Koch P."/>
            <person name="Groth M."/>
            <person name="Platzer M."/>
        </authorList>
    </citation>
    <scope>NUCLEOTIDE SEQUENCE</scope>
    <source>
        <tissue evidence="1">Brain</tissue>
    </source>
</reference>
<dbReference type="EMBL" id="HADW01006310">
    <property type="protein sequence ID" value="SBP07710.1"/>
    <property type="molecule type" value="Transcribed_RNA"/>
</dbReference>
<feature type="non-terminal residue" evidence="1">
    <location>
        <position position="1"/>
    </location>
</feature>
<sequence>ETKNFKSLGALTTQTWHGSTTVMMQHLKRKQVGVLNGEGRAPCPGKLMLKLAGFRKNMMVVKLRMTK</sequence>
<gene>
    <name evidence="1" type="primary">Nfu_g_1_023845</name>
</gene>
<feature type="non-terminal residue" evidence="1">
    <location>
        <position position="67"/>
    </location>
</feature>
<proteinExistence type="predicted"/>